<name>A0ABQ3H1X7_9NEIS</name>
<reference evidence="6" key="1">
    <citation type="journal article" date="2019" name="Int. J. Syst. Evol. Microbiol.">
        <title>The Global Catalogue of Microorganisms (GCM) 10K type strain sequencing project: providing services to taxonomists for standard genome sequencing and annotation.</title>
        <authorList>
            <consortium name="The Broad Institute Genomics Platform"/>
            <consortium name="The Broad Institute Genome Sequencing Center for Infectious Disease"/>
            <person name="Wu L."/>
            <person name="Ma J."/>
        </authorList>
    </citation>
    <scope>NUCLEOTIDE SEQUENCE [LARGE SCALE GENOMIC DNA]</scope>
    <source>
        <strain evidence="6">KCTC 23701</strain>
    </source>
</reference>
<keyword evidence="6" id="KW-1185">Reference proteome</keyword>
<evidence type="ECO:0000256" key="1">
    <source>
        <dbReference type="ARBA" id="ARBA00023224"/>
    </source>
</evidence>
<evidence type="ECO:0000313" key="6">
    <source>
        <dbReference type="Proteomes" id="UP000604737"/>
    </source>
</evidence>
<feature type="coiled-coil region" evidence="3">
    <location>
        <begin position="13"/>
        <end position="40"/>
    </location>
</feature>
<dbReference type="EMBL" id="BMYO01000006">
    <property type="protein sequence ID" value="GHD64509.1"/>
    <property type="molecule type" value="Genomic_DNA"/>
</dbReference>
<dbReference type="PANTHER" id="PTHR32089">
    <property type="entry name" value="METHYL-ACCEPTING CHEMOTAXIS PROTEIN MCPB"/>
    <property type="match status" value="1"/>
</dbReference>
<dbReference type="Gene3D" id="1.10.287.950">
    <property type="entry name" value="Methyl-accepting chemotaxis protein"/>
    <property type="match status" value="1"/>
</dbReference>
<evidence type="ECO:0000313" key="5">
    <source>
        <dbReference type="EMBL" id="GHD64509.1"/>
    </source>
</evidence>
<dbReference type="PANTHER" id="PTHR32089:SF112">
    <property type="entry name" value="LYSOZYME-LIKE PROTEIN-RELATED"/>
    <property type="match status" value="1"/>
</dbReference>
<gene>
    <name evidence="5" type="ORF">GCM10007350_23820</name>
</gene>
<feature type="domain" description="Methyl-accepting transducer" evidence="4">
    <location>
        <begin position="62"/>
        <end position="274"/>
    </location>
</feature>
<evidence type="ECO:0000256" key="2">
    <source>
        <dbReference type="PROSITE-ProRule" id="PRU00284"/>
    </source>
</evidence>
<keyword evidence="3" id="KW-0175">Coiled coil</keyword>
<sequence>MVFGEWFGNKAAQAQLQDEVRALRADNARLRALVDKHERDTTFLSQITPVRPEPPLAKLSPALAQHDQAMNTVAGMLDGVAGEASALREQADGLSARTAHGATAVATARERLAGLGTTTTRCRDDIDALDAQSSDITRFVQMIKEIADQTNLLALNAAIEAARAGEAGRGFAVVADEVRKLAERTGAATAEITGLVGAIRQRTGDARDGISTLVAEVDASLVQVGEASSDLGVLRDDAARVSLASQQAMQQAEAIGRQFGTLAERQQLFRALIDPTAGEPAGRDGEIVRRWRGGDHNAVALPG</sequence>
<dbReference type="SUPFAM" id="SSF58104">
    <property type="entry name" value="Methyl-accepting chemotaxis protein (MCP) signaling domain"/>
    <property type="match status" value="1"/>
</dbReference>
<keyword evidence="1 2" id="KW-0807">Transducer</keyword>
<dbReference type="Pfam" id="PF00015">
    <property type="entry name" value="MCPsignal"/>
    <property type="match status" value="1"/>
</dbReference>
<dbReference type="RefSeq" id="WP_373295744.1">
    <property type="nucleotide sequence ID" value="NZ_BMYO01000006.1"/>
</dbReference>
<organism evidence="5 6">
    <name type="scientific">Jeongeupia chitinilytica</name>
    <dbReference type="NCBI Taxonomy" id="1041641"/>
    <lineage>
        <taxon>Bacteria</taxon>
        <taxon>Pseudomonadati</taxon>
        <taxon>Pseudomonadota</taxon>
        <taxon>Betaproteobacteria</taxon>
        <taxon>Neisseriales</taxon>
        <taxon>Chitinibacteraceae</taxon>
        <taxon>Jeongeupia</taxon>
    </lineage>
</organism>
<protein>
    <recommendedName>
        <fullName evidence="4">Methyl-accepting transducer domain-containing protein</fullName>
    </recommendedName>
</protein>
<accession>A0ABQ3H1X7</accession>
<dbReference type="InterPro" id="IPR004089">
    <property type="entry name" value="MCPsignal_dom"/>
</dbReference>
<evidence type="ECO:0000259" key="4">
    <source>
        <dbReference type="PROSITE" id="PS50111"/>
    </source>
</evidence>
<dbReference type="Proteomes" id="UP000604737">
    <property type="component" value="Unassembled WGS sequence"/>
</dbReference>
<comment type="caution">
    <text evidence="5">The sequence shown here is derived from an EMBL/GenBank/DDBJ whole genome shotgun (WGS) entry which is preliminary data.</text>
</comment>
<proteinExistence type="predicted"/>
<dbReference type="PROSITE" id="PS50111">
    <property type="entry name" value="CHEMOTAXIS_TRANSDUC_2"/>
    <property type="match status" value="1"/>
</dbReference>
<dbReference type="SMART" id="SM00283">
    <property type="entry name" value="MA"/>
    <property type="match status" value="1"/>
</dbReference>
<evidence type="ECO:0000256" key="3">
    <source>
        <dbReference type="SAM" id="Coils"/>
    </source>
</evidence>